<feature type="compositionally biased region" description="Low complexity" evidence="4">
    <location>
        <begin position="535"/>
        <end position="570"/>
    </location>
</feature>
<gene>
    <name evidence="6" type="ORF">R5R35_000698</name>
</gene>
<dbReference type="InterPro" id="IPR040032">
    <property type="entry name" value="DENND1A/B/C"/>
</dbReference>
<evidence type="ECO:0000259" key="5">
    <source>
        <dbReference type="PROSITE" id="PS50211"/>
    </source>
</evidence>
<name>A0AAN9VQF6_9ORTH</name>
<dbReference type="InterPro" id="IPR001194">
    <property type="entry name" value="cDENN_dom"/>
</dbReference>
<evidence type="ECO:0000313" key="6">
    <source>
        <dbReference type="EMBL" id="KAK7869395.1"/>
    </source>
</evidence>
<dbReference type="GO" id="GO:0032456">
    <property type="term" value="P:endocytic recycling"/>
    <property type="evidence" value="ECO:0007669"/>
    <property type="project" value="TreeGrafter"/>
</dbReference>
<dbReference type="PANTHER" id="PTHR13196">
    <property type="entry name" value="DENN DOMAIN-CONTAINING"/>
    <property type="match status" value="1"/>
</dbReference>
<dbReference type="Proteomes" id="UP001378592">
    <property type="component" value="Unassembled WGS sequence"/>
</dbReference>
<dbReference type="SMART" id="SM00800">
    <property type="entry name" value="uDENN"/>
    <property type="match status" value="1"/>
</dbReference>
<evidence type="ECO:0000256" key="4">
    <source>
        <dbReference type="SAM" id="MobiDB-lite"/>
    </source>
</evidence>
<dbReference type="SMART" id="SM00799">
    <property type="entry name" value="DENN"/>
    <property type="match status" value="1"/>
</dbReference>
<accession>A0AAN9VQF6</accession>
<dbReference type="InterPro" id="IPR005113">
    <property type="entry name" value="uDENN_dom"/>
</dbReference>
<sequence length="638" mass="71072">MGSRIRENVKQIFHCFCEVSCPRPGEDHARIIDKFPYDYQEEEVLKSISKFTYPCEFEHTAIQHYSFVFTNEDSKWTFGFCRHDPKTDAAFVFLSSLPWHDTFYKLLNQISEVSQSYNPVEQRKYFLEALYICDIPTNGTLVIPWNGEQTFVSRCPNVSELPSIPENRNLTEYYSAADAHNMAAIFASLLHERRIVFVSRRLPRLSACVQAAASLLYPMHWQHVFIPVLPHPLVDYLLAPMPFLIGAPVPVFQSINRSDLAEVVVFDADTNTLQSPFDDLQNLPADVVSSLRRELRSQAMLGDGMARAFIRALVMLIGGYRDALRFHPGQRITFHSDAFVESRPSPVQPFLRKVLQLQLFQQFIEERLEMLNGGLGFSDEFEKEICLYSGRSSSRLRQQYKEWKRTVRREGTAFFKTMRNKANPAMKSAVKTVREHGREVRAACKDIRSRLRDSQLEKKSTADTNPPRPRPRLKATASYKRRPLHVTKAESRTRSESAPAAPGAPPIPPARSYRHIPALDHQVAAAMALAGSSSSSVATSAGPEETPAPAPAAGSSSSSLTAPSAGGRSARSSDAEELLREYGLDFSALRLRAGAATPDDVPSLPPTPPSTSPPSSLPPTPPATSPPRTPPLPARPGG</sequence>
<evidence type="ECO:0000256" key="2">
    <source>
        <dbReference type="ARBA" id="ARBA00022658"/>
    </source>
</evidence>
<evidence type="ECO:0000256" key="3">
    <source>
        <dbReference type="ARBA" id="ARBA00023329"/>
    </source>
</evidence>
<evidence type="ECO:0000256" key="1">
    <source>
        <dbReference type="ARBA" id="ARBA00004132"/>
    </source>
</evidence>
<dbReference type="Gene3D" id="6.10.140.1000">
    <property type="match status" value="1"/>
</dbReference>
<feature type="region of interest" description="Disordered" evidence="4">
    <location>
        <begin position="535"/>
        <end position="576"/>
    </location>
</feature>
<feature type="region of interest" description="Disordered" evidence="4">
    <location>
        <begin position="593"/>
        <end position="638"/>
    </location>
</feature>
<dbReference type="FunFam" id="3.40.50.11500:FF:000001">
    <property type="entry name" value="Putative DENN domain-containing protein 1A"/>
    <property type="match status" value="1"/>
</dbReference>
<organism evidence="6 7">
    <name type="scientific">Gryllus longicercus</name>
    <dbReference type="NCBI Taxonomy" id="2509291"/>
    <lineage>
        <taxon>Eukaryota</taxon>
        <taxon>Metazoa</taxon>
        <taxon>Ecdysozoa</taxon>
        <taxon>Arthropoda</taxon>
        <taxon>Hexapoda</taxon>
        <taxon>Insecta</taxon>
        <taxon>Pterygota</taxon>
        <taxon>Neoptera</taxon>
        <taxon>Polyneoptera</taxon>
        <taxon>Orthoptera</taxon>
        <taxon>Ensifera</taxon>
        <taxon>Gryllidea</taxon>
        <taxon>Grylloidea</taxon>
        <taxon>Gryllidae</taxon>
        <taxon>Gryllinae</taxon>
        <taxon>Gryllus</taxon>
    </lineage>
</organism>
<dbReference type="Pfam" id="PF03455">
    <property type="entry name" value="dDENN"/>
    <property type="match status" value="1"/>
</dbReference>
<dbReference type="AlphaFoldDB" id="A0AAN9VQF6"/>
<feature type="compositionally biased region" description="Pro residues" evidence="4">
    <location>
        <begin position="603"/>
        <end position="638"/>
    </location>
</feature>
<dbReference type="GO" id="GO:1901981">
    <property type="term" value="F:phosphatidylinositol phosphate binding"/>
    <property type="evidence" value="ECO:0007669"/>
    <property type="project" value="TreeGrafter"/>
</dbReference>
<protein>
    <recommendedName>
        <fullName evidence="5">UDENN domain-containing protein</fullName>
    </recommendedName>
</protein>
<dbReference type="Pfam" id="PF03456">
    <property type="entry name" value="uDENN"/>
    <property type="match status" value="1"/>
</dbReference>
<dbReference type="InterPro" id="IPR037516">
    <property type="entry name" value="Tripartite_DENN"/>
</dbReference>
<dbReference type="PANTHER" id="PTHR13196:SF14">
    <property type="entry name" value="UDENN DOMAIN-CONTAINING PROTEIN"/>
    <property type="match status" value="1"/>
</dbReference>
<comment type="subcellular location">
    <subcellularLocation>
        <location evidence="1">Cytoplasmic vesicle</location>
        <location evidence="1">Clathrin-coated vesicle</location>
    </subcellularLocation>
</comment>
<dbReference type="PROSITE" id="PS50211">
    <property type="entry name" value="DENN"/>
    <property type="match status" value="1"/>
</dbReference>
<dbReference type="Gene3D" id="3.30.450.200">
    <property type="match status" value="1"/>
</dbReference>
<dbReference type="GO" id="GO:0005829">
    <property type="term" value="C:cytosol"/>
    <property type="evidence" value="ECO:0007669"/>
    <property type="project" value="TreeGrafter"/>
</dbReference>
<comment type="caution">
    <text evidence="6">The sequence shown here is derived from an EMBL/GenBank/DDBJ whole genome shotgun (WGS) entry which is preliminary data.</text>
</comment>
<keyword evidence="2" id="KW-0344">Guanine-nucleotide releasing factor</keyword>
<dbReference type="InterPro" id="IPR043153">
    <property type="entry name" value="DENN_C"/>
</dbReference>
<dbReference type="Pfam" id="PF02141">
    <property type="entry name" value="DENN"/>
    <property type="match status" value="1"/>
</dbReference>
<dbReference type="EMBL" id="JAZDUA010000075">
    <property type="protein sequence ID" value="KAK7869395.1"/>
    <property type="molecule type" value="Genomic_DNA"/>
</dbReference>
<dbReference type="FunFam" id="3.30.450.200:FF:000003">
    <property type="entry name" value="DENN domain containing 1A"/>
    <property type="match status" value="1"/>
</dbReference>
<evidence type="ECO:0000313" key="7">
    <source>
        <dbReference type="Proteomes" id="UP001378592"/>
    </source>
</evidence>
<feature type="region of interest" description="Disordered" evidence="4">
    <location>
        <begin position="448"/>
        <end position="513"/>
    </location>
</feature>
<proteinExistence type="predicted"/>
<dbReference type="GO" id="GO:0030136">
    <property type="term" value="C:clathrin-coated vesicle"/>
    <property type="evidence" value="ECO:0007669"/>
    <property type="project" value="UniProtKB-SubCell"/>
</dbReference>
<dbReference type="GO" id="GO:0006897">
    <property type="term" value="P:endocytosis"/>
    <property type="evidence" value="ECO:0007669"/>
    <property type="project" value="TreeGrafter"/>
</dbReference>
<keyword evidence="7" id="KW-1185">Reference proteome</keyword>
<feature type="domain" description="UDENN" evidence="5">
    <location>
        <begin position="13"/>
        <end position="374"/>
    </location>
</feature>
<dbReference type="Gene3D" id="3.40.50.11500">
    <property type="match status" value="1"/>
</dbReference>
<feature type="compositionally biased region" description="Basic residues" evidence="4">
    <location>
        <begin position="469"/>
        <end position="485"/>
    </location>
</feature>
<keyword evidence="3" id="KW-0968">Cytoplasmic vesicle</keyword>
<reference evidence="6 7" key="1">
    <citation type="submission" date="2024-03" db="EMBL/GenBank/DDBJ databases">
        <title>The genome assembly and annotation of the cricket Gryllus longicercus Weissman &amp; Gray.</title>
        <authorList>
            <person name="Szrajer S."/>
            <person name="Gray D."/>
            <person name="Ylla G."/>
        </authorList>
    </citation>
    <scope>NUCLEOTIDE SEQUENCE [LARGE SCALE GENOMIC DNA]</scope>
    <source>
        <strain evidence="6">DAG 2021-001</strain>
        <tissue evidence="6">Whole body minus gut</tissue>
    </source>
</reference>
<dbReference type="SMART" id="SM00801">
    <property type="entry name" value="dDENN"/>
    <property type="match status" value="1"/>
</dbReference>
<dbReference type="InterPro" id="IPR005112">
    <property type="entry name" value="dDENN_dom"/>
</dbReference>
<feature type="compositionally biased region" description="Basic and acidic residues" evidence="4">
    <location>
        <begin position="448"/>
        <end position="461"/>
    </location>
</feature>
<dbReference type="GO" id="GO:0005085">
    <property type="term" value="F:guanyl-nucleotide exchange factor activity"/>
    <property type="evidence" value="ECO:0007669"/>
    <property type="project" value="UniProtKB-KW"/>
</dbReference>